<sequence>MKHIAIIGAGPAGLMAAEAAIEAGAQVSIYDAMPSVARKFLMAGKSGLNISHSEEAALFRSRYRAPGSRLHEMIAAFGPGDVERWMNGLGIESFTGSSGRVFPATMKASPLLRAWLARLREGGARIHVRHRWQGWDEAGALVFQAPDGEVRLKPDAVILALGGASWSRLGSDGAWAELLAEKGVELAPFQPSNCGFEVAWSKRLLDGFEGAPLKGVKLSAGQQAGQGDVVITRRGIESGALYPLSADLLRQIEETGSAQLKVDLLPDVDMDGLRRRLAAANPKDSSSNRLRKAARLERTKIALVNEIARGAPPADAGDLAAFLKALPVRIDAPAPMDEAISTAGGVSWDALDERLMLKALPGVYCAGEMVDWDAPTGGYLLTACLAMGRAVGKAAAAS</sequence>
<dbReference type="EMBL" id="QWGA01000007">
    <property type="protein sequence ID" value="RIJ28689.1"/>
    <property type="molecule type" value="Genomic_DNA"/>
</dbReference>
<dbReference type="PANTHER" id="PTHR42887">
    <property type="entry name" value="OS12G0638800 PROTEIN"/>
    <property type="match status" value="1"/>
</dbReference>
<feature type="domain" description="RsdA/BaiN/AoA(So)-like Rossmann fold-like" evidence="4">
    <location>
        <begin position="3"/>
        <end position="393"/>
    </location>
</feature>
<feature type="domain" description="RsdA/BaiN/AoA(So)-like insert" evidence="5">
    <location>
        <begin position="190"/>
        <end position="341"/>
    </location>
</feature>
<name>A0A399RGA9_9PROT</name>
<dbReference type="RefSeq" id="WP_119454113.1">
    <property type="nucleotide sequence ID" value="NZ_QWGA01000007.1"/>
</dbReference>
<dbReference type="PRINTS" id="PR00411">
    <property type="entry name" value="PNDRDTASEI"/>
</dbReference>
<dbReference type="InterPro" id="IPR004792">
    <property type="entry name" value="BaiN-like"/>
</dbReference>
<dbReference type="Gene3D" id="1.10.8.260">
    <property type="entry name" value="HI0933 insert domain-like"/>
    <property type="match status" value="1"/>
</dbReference>
<evidence type="ECO:0000313" key="6">
    <source>
        <dbReference type="EMBL" id="RIJ28689.1"/>
    </source>
</evidence>
<dbReference type="InterPro" id="IPR023166">
    <property type="entry name" value="BaiN-like_dom_sf"/>
</dbReference>
<protein>
    <submittedName>
        <fullName evidence="6">TIGR03862 family flavoprotein</fullName>
    </submittedName>
</protein>
<dbReference type="NCBIfam" id="TIGR03862">
    <property type="entry name" value="flavo_PP4765"/>
    <property type="match status" value="1"/>
</dbReference>
<accession>A0A399RGA9</accession>
<gene>
    <name evidence="6" type="ORF">D1222_09905</name>
</gene>
<dbReference type="Pfam" id="PF22780">
    <property type="entry name" value="HI0933_like_1st"/>
    <property type="match status" value="1"/>
</dbReference>
<dbReference type="Gene3D" id="3.50.50.60">
    <property type="entry name" value="FAD/NAD(P)-binding domain"/>
    <property type="match status" value="1"/>
</dbReference>
<evidence type="ECO:0000256" key="1">
    <source>
        <dbReference type="ARBA" id="ARBA00001974"/>
    </source>
</evidence>
<evidence type="ECO:0000259" key="5">
    <source>
        <dbReference type="Pfam" id="PF22780"/>
    </source>
</evidence>
<dbReference type="NCBIfam" id="TIGR00275">
    <property type="entry name" value="aminoacetone oxidase family FAD-binding enzyme"/>
    <property type="match status" value="1"/>
</dbReference>
<dbReference type="AlphaFoldDB" id="A0A399RGA9"/>
<keyword evidence="7" id="KW-1185">Reference proteome</keyword>
<dbReference type="PANTHER" id="PTHR42887:SF1">
    <property type="entry name" value="BLR3961 PROTEIN"/>
    <property type="match status" value="1"/>
</dbReference>
<proteinExistence type="predicted"/>
<evidence type="ECO:0000313" key="7">
    <source>
        <dbReference type="Proteomes" id="UP000265845"/>
    </source>
</evidence>
<organism evidence="6 7">
    <name type="scientific">Henriciella algicola</name>
    <dbReference type="NCBI Taxonomy" id="1608422"/>
    <lineage>
        <taxon>Bacteria</taxon>
        <taxon>Pseudomonadati</taxon>
        <taxon>Pseudomonadota</taxon>
        <taxon>Alphaproteobacteria</taxon>
        <taxon>Hyphomonadales</taxon>
        <taxon>Hyphomonadaceae</taxon>
        <taxon>Henriciella</taxon>
    </lineage>
</organism>
<reference evidence="6 7" key="1">
    <citation type="submission" date="2018-08" db="EMBL/GenBank/DDBJ databases">
        <title>Henriciella mobilis sp. nov., isolated from seawater.</title>
        <authorList>
            <person name="Cheng H."/>
            <person name="Wu Y.-H."/>
            <person name="Xu X.-W."/>
            <person name="Guo L.-L."/>
        </authorList>
    </citation>
    <scope>NUCLEOTIDE SEQUENCE [LARGE SCALE GENOMIC DNA]</scope>
    <source>
        <strain evidence="6 7">CCUG67844</strain>
    </source>
</reference>
<dbReference type="SUPFAM" id="SSF51905">
    <property type="entry name" value="FAD/NAD(P)-binding domain"/>
    <property type="match status" value="1"/>
</dbReference>
<dbReference type="Pfam" id="PF03486">
    <property type="entry name" value="HI0933_like"/>
    <property type="match status" value="1"/>
</dbReference>
<dbReference type="PRINTS" id="PR00368">
    <property type="entry name" value="FADPNR"/>
</dbReference>
<dbReference type="InterPro" id="IPR057661">
    <property type="entry name" value="RsdA/BaiN/AoA(So)_Rossmann"/>
</dbReference>
<dbReference type="SUPFAM" id="SSF160996">
    <property type="entry name" value="HI0933 insert domain-like"/>
    <property type="match status" value="1"/>
</dbReference>
<comment type="caution">
    <text evidence="6">The sequence shown here is derived from an EMBL/GenBank/DDBJ whole genome shotgun (WGS) entry which is preliminary data.</text>
</comment>
<evidence type="ECO:0000256" key="2">
    <source>
        <dbReference type="ARBA" id="ARBA00022630"/>
    </source>
</evidence>
<dbReference type="InterPro" id="IPR036188">
    <property type="entry name" value="FAD/NAD-bd_sf"/>
</dbReference>
<dbReference type="InterPro" id="IPR055178">
    <property type="entry name" value="RsdA/BaiN/AoA(So)-like_dom"/>
</dbReference>
<comment type="cofactor">
    <cofactor evidence="1">
        <name>FAD</name>
        <dbReference type="ChEBI" id="CHEBI:57692"/>
    </cofactor>
</comment>
<evidence type="ECO:0000256" key="3">
    <source>
        <dbReference type="ARBA" id="ARBA00022827"/>
    </source>
</evidence>
<dbReference type="Gene3D" id="2.40.30.10">
    <property type="entry name" value="Translation factors"/>
    <property type="match status" value="1"/>
</dbReference>
<dbReference type="Proteomes" id="UP000265845">
    <property type="component" value="Unassembled WGS sequence"/>
</dbReference>
<keyword evidence="2" id="KW-0285">Flavoprotein</keyword>
<evidence type="ECO:0000259" key="4">
    <source>
        <dbReference type="Pfam" id="PF03486"/>
    </source>
</evidence>
<dbReference type="OrthoDB" id="5288829at2"/>
<keyword evidence="3" id="KW-0274">FAD</keyword>
<dbReference type="InterPro" id="IPR022460">
    <property type="entry name" value="Flavoprotein_PP4765"/>
</dbReference>